<dbReference type="Pfam" id="PF02602">
    <property type="entry name" value="HEM4"/>
    <property type="match status" value="1"/>
</dbReference>
<organism evidence="2 3">
    <name type="scientific">Flavobacterium terrigena</name>
    <dbReference type="NCBI Taxonomy" id="402734"/>
    <lineage>
        <taxon>Bacteria</taxon>
        <taxon>Pseudomonadati</taxon>
        <taxon>Bacteroidota</taxon>
        <taxon>Flavobacteriia</taxon>
        <taxon>Flavobacteriales</taxon>
        <taxon>Flavobacteriaceae</taxon>
        <taxon>Flavobacterium</taxon>
    </lineage>
</organism>
<dbReference type="SUPFAM" id="SSF69618">
    <property type="entry name" value="HemD-like"/>
    <property type="match status" value="1"/>
</dbReference>
<dbReference type="GO" id="GO:0005829">
    <property type="term" value="C:cytosol"/>
    <property type="evidence" value="ECO:0007669"/>
    <property type="project" value="TreeGrafter"/>
</dbReference>
<name>A0A1H6VQ22_9FLAO</name>
<dbReference type="InterPro" id="IPR039793">
    <property type="entry name" value="UROS/Hem4"/>
</dbReference>
<feature type="domain" description="Tetrapyrrole biosynthesis uroporphyrinogen III synthase" evidence="1">
    <location>
        <begin position="26"/>
        <end position="217"/>
    </location>
</feature>
<dbReference type="InterPro" id="IPR036108">
    <property type="entry name" value="4pyrrol_syn_uPrphyn_synt_sf"/>
</dbReference>
<dbReference type="RefSeq" id="WP_091313209.1">
    <property type="nucleotide sequence ID" value="NZ_CBCSJU010000006.1"/>
</dbReference>
<dbReference type="Proteomes" id="UP000199702">
    <property type="component" value="Unassembled WGS sequence"/>
</dbReference>
<dbReference type="PANTHER" id="PTHR12390:SF0">
    <property type="entry name" value="UROPORPHYRINOGEN-III SYNTHASE"/>
    <property type="match status" value="1"/>
</dbReference>
<dbReference type="GO" id="GO:0004852">
    <property type="term" value="F:uroporphyrinogen-III synthase activity"/>
    <property type="evidence" value="ECO:0007669"/>
    <property type="project" value="InterPro"/>
</dbReference>
<dbReference type="AlphaFoldDB" id="A0A1H6VQ22"/>
<dbReference type="STRING" id="402734.SAMN05660918_2238"/>
<dbReference type="EMBL" id="FNYA01000005">
    <property type="protein sequence ID" value="SEJ03887.1"/>
    <property type="molecule type" value="Genomic_DNA"/>
</dbReference>
<gene>
    <name evidence="2" type="ORF">SAMN05660918_2238</name>
</gene>
<sequence length="227" mass="25661">MSDKTTILSTKTLSAIQKQVLLDEAIQVIEADFIKTENASFEIKNLNKNLIFTSQNAVLSIFQHPKIEDLKQKTVFCVGLKTKELLNENGFTVEAYTGYAEDLAEIITLVYSDESFTFFSGNLRRDTLPEMLSENEITFNEIKVYDTTLTPHKIAEKVDGILFFSPSAVTSYLKKNSLANEKLFCIGNTTADALRNVLSETKIKNIKTAYQPSVENVIEQVIEYYNK</sequence>
<evidence type="ECO:0000313" key="3">
    <source>
        <dbReference type="Proteomes" id="UP000199702"/>
    </source>
</evidence>
<evidence type="ECO:0000313" key="2">
    <source>
        <dbReference type="EMBL" id="SEJ03887.1"/>
    </source>
</evidence>
<reference evidence="3" key="1">
    <citation type="submission" date="2016-10" db="EMBL/GenBank/DDBJ databases">
        <authorList>
            <person name="Varghese N."/>
            <person name="Submissions S."/>
        </authorList>
    </citation>
    <scope>NUCLEOTIDE SEQUENCE [LARGE SCALE GENOMIC DNA]</scope>
    <source>
        <strain evidence="3">DSM 17934</strain>
    </source>
</reference>
<dbReference type="PANTHER" id="PTHR12390">
    <property type="entry name" value="UROPORPHYRINOGEN III SYNTHASE"/>
    <property type="match status" value="1"/>
</dbReference>
<keyword evidence="3" id="KW-1185">Reference proteome</keyword>
<dbReference type="InterPro" id="IPR003754">
    <property type="entry name" value="4pyrrol_synth_uPrphyn_synth"/>
</dbReference>
<dbReference type="Gene3D" id="3.40.50.10090">
    <property type="match status" value="2"/>
</dbReference>
<dbReference type="OrthoDB" id="1523900at2"/>
<protein>
    <submittedName>
        <fullName evidence="2">Uroporphyrinogen-III synthase</fullName>
    </submittedName>
</protein>
<evidence type="ECO:0000259" key="1">
    <source>
        <dbReference type="Pfam" id="PF02602"/>
    </source>
</evidence>
<proteinExistence type="predicted"/>
<accession>A0A1H6VQ22</accession>
<dbReference type="CDD" id="cd06578">
    <property type="entry name" value="HemD"/>
    <property type="match status" value="1"/>
</dbReference>
<dbReference type="GO" id="GO:0006780">
    <property type="term" value="P:uroporphyrinogen III biosynthetic process"/>
    <property type="evidence" value="ECO:0007669"/>
    <property type="project" value="InterPro"/>
</dbReference>